<proteinExistence type="predicted"/>
<organism evidence="1 2">
    <name type="scientific">Porites lobata</name>
    <dbReference type="NCBI Taxonomy" id="104759"/>
    <lineage>
        <taxon>Eukaryota</taxon>
        <taxon>Metazoa</taxon>
        <taxon>Cnidaria</taxon>
        <taxon>Anthozoa</taxon>
        <taxon>Hexacorallia</taxon>
        <taxon>Scleractinia</taxon>
        <taxon>Fungiina</taxon>
        <taxon>Poritidae</taxon>
        <taxon>Porites</taxon>
    </lineage>
</organism>
<dbReference type="Proteomes" id="UP001159405">
    <property type="component" value="Unassembled WGS sequence"/>
</dbReference>
<dbReference type="InterPro" id="IPR036691">
    <property type="entry name" value="Endo/exonu/phosph_ase_sf"/>
</dbReference>
<evidence type="ECO:0008006" key="3">
    <source>
        <dbReference type="Google" id="ProtNLM"/>
    </source>
</evidence>
<feature type="non-terminal residue" evidence="1">
    <location>
        <position position="86"/>
    </location>
</feature>
<dbReference type="Gene3D" id="3.60.10.10">
    <property type="entry name" value="Endonuclease/exonuclease/phosphatase"/>
    <property type="match status" value="1"/>
</dbReference>
<sequence length="86" mass="9854">YVLINIYALNKDKDIITFPNNLRTILQNENLGDEENIIIGGDFNCPLNPSPDKKAISLDFSISRNHIKGSGYWKMNCSLLYDDNYQ</sequence>
<reference evidence="1 2" key="1">
    <citation type="submission" date="2022-05" db="EMBL/GenBank/DDBJ databases">
        <authorList>
            <consortium name="Genoscope - CEA"/>
            <person name="William W."/>
        </authorList>
    </citation>
    <scope>NUCLEOTIDE SEQUENCE [LARGE SCALE GENOMIC DNA]</scope>
</reference>
<gene>
    <name evidence="1" type="ORF">PLOB_00017724</name>
</gene>
<dbReference type="EMBL" id="CALNXK010000021">
    <property type="protein sequence ID" value="CAH3108512.1"/>
    <property type="molecule type" value="Genomic_DNA"/>
</dbReference>
<dbReference type="SUPFAM" id="SSF56219">
    <property type="entry name" value="DNase I-like"/>
    <property type="match status" value="1"/>
</dbReference>
<keyword evidence="2" id="KW-1185">Reference proteome</keyword>
<comment type="caution">
    <text evidence="1">The sequence shown here is derived from an EMBL/GenBank/DDBJ whole genome shotgun (WGS) entry which is preliminary data.</text>
</comment>
<protein>
    <recommendedName>
        <fullName evidence="3">Endonuclease/exonuclease/phosphatase domain-containing protein</fullName>
    </recommendedName>
</protein>
<accession>A0ABN8NLE2</accession>
<evidence type="ECO:0000313" key="2">
    <source>
        <dbReference type="Proteomes" id="UP001159405"/>
    </source>
</evidence>
<name>A0ABN8NLE2_9CNID</name>
<feature type="non-terminal residue" evidence="1">
    <location>
        <position position="1"/>
    </location>
</feature>
<evidence type="ECO:0000313" key="1">
    <source>
        <dbReference type="EMBL" id="CAH3108512.1"/>
    </source>
</evidence>